<evidence type="ECO:0000256" key="4">
    <source>
        <dbReference type="ARBA" id="ARBA00022833"/>
    </source>
</evidence>
<dbReference type="SMART" id="SM00232">
    <property type="entry name" value="JAB_MPN"/>
    <property type="match status" value="1"/>
</dbReference>
<name>A0A0K1IVQ9_HALGI</name>
<dbReference type="GO" id="GO:0008235">
    <property type="term" value="F:metalloexopeptidase activity"/>
    <property type="evidence" value="ECO:0007669"/>
    <property type="project" value="TreeGrafter"/>
</dbReference>
<organism evidence="7 8">
    <name type="scientific">Haloferax gibbonsii</name>
    <dbReference type="NCBI Taxonomy" id="35746"/>
    <lineage>
        <taxon>Archaea</taxon>
        <taxon>Methanobacteriati</taxon>
        <taxon>Methanobacteriota</taxon>
        <taxon>Stenosarchaea group</taxon>
        <taxon>Halobacteria</taxon>
        <taxon>Halobacteriales</taxon>
        <taxon>Haloferacaceae</taxon>
        <taxon>Haloferax</taxon>
    </lineage>
</organism>
<accession>A0A0K1IVQ9</accession>
<dbReference type="GO" id="GO:0006508">
    <property type="term" value="P:proteolysis"/>
    <property type="evidence" value="ECO:0007669"/>
    <property type="project" value="UniProtKB-KW"/>
</dbReference>
<dbReference type="NCBIfam" id="NF041370">
    <property type="entry name" value="desamp_Halo"/>
    <property type="match status" value="1"/>
</dbReference>
<dbReference type="GO" id="GO:0008270">
    <property type="term" value="F:zinc ion binding"/>
    <property type="evidence" value="ECO:0007669"/>
    <property type="project" value="TreeGrafter"/>
</dbReference>
<keyword evidence="3" id="KW-0378">Hydrolase</keyword>
<dbReference type="PATRIC" id="fig|35746.4.peg.2715"/>
<keyword evidence="1" id="KW-0645">Protease</keyword>
<dbReference type="AlphaFoldDB" id="A0A0K1IVQ9"/>
<dbReference type="PROSITE" id="PS50249">
    <property type="entry name" value="MPN"/>
    <property type="match status" value="1"/>
</dbReference>
<keyword evidence="4" id="KW-0862">Zinc</keyword>
<evidence type="ECO:0000256" key="3">
    <source>
        <dbReference type="ARBA" id="ARBA00022801"/>
    </source>
</evidence>
<dbReference type="InterPro" id="IPR000555">
    <property type="entry name" value="JAMM/MPN+_dom"/>
</dbReference>
<feature type="domain" description="MPN" evidence="6">
    <location>
        <begin position="6"/>
        <end position="139"/>
    </location>
</feature>
<dbReference type="InterPro" id="IPR037518">
    <property type="entry name" value="MPN"/>
</dbReference>
<dbReference type="CDD" id="cd08070">
    <property type="entry name" value="MPN_like"/>
    <property type="match status" value="1"/>
</dbReference>
<sequence length="139" mass="14688">MTSSRLSLAVDARQSVLSHAREGAASDPPAEVCGVLAGDGDARTVTAAHPVSNVADDPRVAYELDPEETVSILEAIESAGDDAVGFYHSHPESDPVPSATDREQASWPGYVYLICSPDGRMTAQEWTGDEFGELTIAVE</sequence>
<dbReference type="SUPFAM" id="SSF102712">
    <property type="entry name" value="JAB1/MPN domain"/>
    <property type="match status" value="1"/>
</dbReference>
<evidence type="ECO:0000256" key="2">
    <source>
        <dbReference type="ARBA" id="ARBA00022723"/>
    </source>
</evidence>
<dbReference type="KEGG" id="hgi:ABY42_12540"/>
<dbReference type="GeneID" id="25246796"/>
<keyword evidence="2" id="KW-0479">Metal-binding</keyword>
<dbReference type="Pfam" id="PF14464">
    <property type="entry name" value="Prok-JAB"/>
    <property type="match status" value="1"/>
</dbReference>
<evidence type="ECO:0000313" key="8">
    <source>
        <dbReference type="Proteomes" id="UP000066124"/>
    </source>
</evidence>
<reference evidence="8" key="1">
    <citation type="journal article" date="2015" name="J. Biotechnol.">
        <title>Complete genome sequence of Haloferax gibbonsii strain ARA6, a potential producer of polyhydroxyalkanoates and halocins isolated from Araruama, Rio de Janeiro, Brasil.</title>
        <authorList>
            <person name="Pinto L.H."/>
            <person name="D'Alincourt Carvalho-Assef A.P."/>
            <person name="Vieira R.P."/>
            <person name="Clementino M.M."/>
            <person name="Albano R.M."/>
        </authorList>
    </citation>
    <scope>NUCLEOTIDE SEQUENCE [LARGE SCALE GENOMIC DNA]</scope>
    <source>
        <strain evidence="8">ARA6</strain>
    </source>
</reference>
<dbReference type="InterPro" id="IPR053551">
    <property type="entry name" value="Metalloprotease_DSAMP"/>
</dbReference>
<proteinExistence type="predicted"/>
<dbReference type="RefSeq" id="WP_050459658.1">
    <property type="nucleotide sequence ID" value="NZ_CP011947.1"/>
</dbReference>
<dbReference type="InterPro" id="IPR051929">
    <property type="entry name" value="VirAsm_ModProt"/>
</dbReference>
<evidence type="ECO:0000256" key="1">
    <source>
        <dbReference type="ARBA" id="ARBA00022670"/>
    </source>
</evidence>
<dbReference type="EMBL" id="CP011947">
    <property type="protein sequence ID" value="AKU08519.1"/>
    <property type="molecule type" value="Genomic_DNA"/>
</dbReference>
<dbReference type="PANTHER" id="PTHR34858:SF1">
    <property type="entry name" value="CYSO-CYSTEINE PEPTIDASE"/>
    <property type="match status" value="1"/>
</dbReference>
<evidence type="ECO:0000259" key="6">
    <source>
        <dbReference type="PROSITE" id="PS50249"/>
    </source>
</evidence>
<dbReference type="InterPro" id="IPR028090">
    <property type="entry name" value="JAB_dom_prok"/>
</dbReference>
<protein>
    <submittedName>
        <fullName evidence="7">Peptidase</fullName>
    </submittedName>
</protein>
<dbReference type="Proteomes" id="UP000066124">
    <property type="component" value="Chromosome"/>
</dbReference>
<dbReference type="PANTHER" id="PTHR34858">
    <property type="entry name" value="CYSO-CYSTEINE PEPTIDASE"/>
    <property type="match status" value="1"/>
</dbReference>
<evidence type="ECO:0000256" key="5">
    <source>
        <dbReference type="ARBA" id="ARBA00023049"/>
    </source>
</evidence>
<gene>
    <name evidence="7" type="ORF">ABY42_12540</name>
</gene>
<dbReference type="Gene3D" id="3.40.140.10">
    <property type="entry name" value="Cytidine Deaminase, domain 2"/>
    <property type="match status" value="1"/>
</dbReference>
<keyword evidence="5" id="KW-0482">Metalloprotease</keyword>
<evidence type="ECO:0000313" key="7">
    <source>
        <dbReference type="EMBL" id="AKU08519.1"/>
    </source>
</evidence>